<accession>A0A5J4YY09</accession>
<feature type="region of interest" description="Disordered" evidence="1">
    <location>
        <begin position="411"/>
        <end position="430"/>
    </location>
</feature>
<name>A0A5J4YY09_PORPP</name>
<feature type="transmembrane region" description="Helical" evidence="2">
    <location>
        <begin position="381"/>
        <end position="401"/>
    </location>
</feature>
<evidence type="ECO:0000313" key="4">
    <source>
        <dbReference type="Proteomes" id="UP000324585"/>
    </source>
</evidence>
<keyword evidence="2" id="KW-0472">Membrane</keyword>
<evidence type="ECO:0000256" key="2">
    <source>
        <dbReference type="SAM" id="Phobius"/>
    </source>
</evidence>
<comment type="caution">
    <text evidence="3">The sequence shown here is derived from an EMBL/GenBank/DDBJ whole genome shotgun (WGS) entry which is preliminary data.</text>
</comment>
<dbReference type="Proteomes" id="UP000324585">
    <property type="component" value="Unassembled WGS sequence"/>
</dbReference>
<evidence type="ECO:0000256" key="1">
    <source>
        <dbReference type="SAM" id="MobiDB-lite"/>
    </source>
</evidence>
<reference evidence="4" key="1">
    <citation type="journal article" date="2019" name="Nat. Commun.">
        <title>Expansion of phycobilisome linker gene families in mesophilic red algae.</title>
        <authorList>
            <person name="Lee J."/>
            <person name="Kim D."/>
            <person name="Bhattacharya D."/>
            <person name="Yoon H.S."/>
        </authorList>
    </citation>
    <scope>NUCLEOTIDE SEQUENCE [LARGE SCALE GENOMIC DNA]</scope>
    <source>
        <strain evidence="4">CCMP 1328</strain>
    </source>
</reference>
<organism evidence="3 4">
    <name type="scientific">Porphyridium purpureum</name>
    <name type="common">Red alga</name>
    <name type="synonym">Porphyridium cruentum</name>
    <dbReference type="NCBI Taxonomy" id="35688"/>
    <lineage>
        <taxon>Eukaryota</taxon>
        <taxon>Rhodophyta</taxon>
        <taxon>Bangiophyceae</taxon>
        <taxon>Porphyridiales</taxon>
        <taxon>Porphyridiaceae</taxon>
        <taxon>Porphyridium</taxon>
    </lineage>
</organism>
<protein>
    <submittedName>
        <fullName evidence="3">Uncharacterized protein</fullName>
    </submittedName>
</protein>
<sequence>MADCVSSASVCSASAAGSAAGAVAGSVAASAEGATSCVVETRPRTVHVVALVETRASANGELDNEWQLTPVHVEVSARAPVSHVLALCRNMRIPGNALAADATGQCPCVVLHRGALVPNPDMVSLHDLIQDETDAPNSNARNVPVEEVSVIQLVLLRSRREGHLIPRLDVDFESLGSLMTLRADVYVGAHKVRTESISVRERLPLTELRQLVQFICAVTGEFELEKSGRLLPRGDGQMTLDQLGLCHGDTLDVLSSGASSDHNQTDDSVSVPCSSASDTGYWTEQRLADLRLAFQHGSFLVLKIESMLLWLGGKLGFRKSVTSAAGAVGLPCLGDSLIARAQSFAAQSPAAALVWSPICRTLQHLKVLCEQGSFVSAFSCWKTVLMLGGAVALMGTLIFALRTMYRKAVSGNSSTPSLAGNEGVEKNPDFDRSPSWIERFSRWMSKRNMEAPGWYF</sequence>
<evidence type="ECO:0000313" key="3">
    <source>
        <dbReference type="EMBL" id="KAA8495752.1"/>
    </source>
</evidence>
<dbReference type="AlphaFoldDB" id="A0A5J4YY09"/>
<proteinExistence type="predicted"/>
<keyword evidence="2" id="KW-0812">Transmembrane</keyword>
<keyword evidence="2" id="KW-1133">Transmembrane helix</keyword>
<keyword evidence="4" id="KW-1185">Reference proteome</keyword>
<dbReference type="EMBL" id="VRMN01000003">
    <property type="protein sequence ID" value="KAA8495752.1"/>
    <property type="molecule type" value="Genomic_DNA"/>
</dbReference>
<gene>
    <name evidence="3" type="ORF">FVE85_1907</name>
</gene>